<dbReference type="Ensembl" id="ENSSSCT00000070487.1">
    <property type="protein sequence ID" value="ENSSSCP00000065589.1"/>
    <property type="gene ID" value="ENSSSCG00000045446.1"/>
</dbReference>
<evidence type="ECO:0000313" key="1">
    <source>
        <dbReference type="Ensembl" id="ENSSSCP00000065589.1"/>
    </source>
</evidence>
<dbReference type="Proteomes" id="UP000008227">
    <property type="component" value="Chromosome 7"/>
</dbReference>
<organism evidence="1 2">
    <name type="scientific">Sus scrofa</name>
    <name type="common">Pig</name>
    <dbReference type="NCBI Taxonomy" id="9823"/>
    <lineage>
        <taxon>Eukaryota</taxon>
        <taxon>Metazoa</taxon>
        <taxon>Chordata</taxon>
        <taxon>Craniata</taxon>
        <taxon>Vertebrata</taxon>
        <taxon>Euteleostomi</taxon>
        <taxon>Mammalia</taxon>
        <taxon>Eutheria</taxon>
        <taxon>Laurasiatheria</taxon>
        <taxon>Artiodactyla</taxon>
        <taxon>Suina</taxon>
        <taxon>Suidae</taxon>
        <taxon>Sus</taxon>
    </lineage>
</organism>
<accession>A0A5G2R4U8</accession>
<reference evidence="1" key="2">
    <citation type="journal article" date="2020" name="Gigascience">
        <title>An improved pig reference genome sequence to enable pig genetics and genomics research.</title>
        <authorList>
            <person name="Warr A."/>
            <person name="Affara N."/>
            <person name="Aken B."/>
            <person name="Beiki H."/>
            <person name="Bickhart D.M."/>
            <person name="Billis K."/>
            <person name="Chow W."/>
            <person name="Eory L."/>
            <person name="Finlayson H.A."/>
            <person name="Flicek P."/>
            <person name="Giron C.G."/>
            <person name="Griffin D.K."/>
            <person name="Hall R."/>
            <person name="Hannum G."/>
            <person name="Hourlier T."/>
            <person name="Howe K."/>
            <person name="Hume D.A."/>
            <person name="Izuogu O."/>
            <person name="Kim K."/>
            <person name="Koren S."/>
            <person name="Liu H."/>
            <person name="Manchanda N."/>
            <person name="Martin F.J."/>
            <person name="Nonneman D.J."/>
            <person name="O'Connor R.E."/>
            <person name="Phillippy A.M."/>
            <person name="Rohrer G.A."/>
            <person name="Rosen B.D."/>
            <person name="Rund L.A."/>
            <person name="Sargent C.A."/>
            <person name="Schook L.B."/>
            <person name="Schroeder S.G."/>
            <person name="Schwartz A.S."/>
            <person name="Skinner B.M."/>
            <person name="Talbot R."/>
            <person name="Tseng E."/>
            <person name="Tuggle C.K."/>
            <person name="Watson M."/>
            <person name="Smith T.P.L."/>
            <person name="Archibald A.L."/>
        </authorList>
    </citation>
    <scope>NUCLEOTIDE SEQUENCE [LARGE SCALE GENOMIC DNA]</scope>
    <source>
        <strain evidence="1">Duroc</strain>
    </source>
</reference>
<evidence type="ECO:0000313" key="2">
    <source>
        <dbReference type="Proteomes" id="UP000008227"/>
    </source>
</evidence>
<dbReference type="InParanoid" id="A0A5G2R4U8"/>
<dbReference type="AlphaFoldDB" id="A0A5G2R4U8"/>
<sequence length="123" mass="13623">MDTSSRGVKDLDPPLAVVHHHDPSCLGTQRQSCGVDQGPPAAEGVGTHLLRTSGLLFIIQIFLVKTRFYPSFPPAVSHWRCCVLGLPRQETWSQGSRCLSDWEYTDAQGNLKLKGMRQGHILL</sequence>
<reference evidence="1" key="3">
    <citation type="submission" date="2025-08" db="UniProtKB">
        <authorList>
            <consortium name="Ensembl"/>
        </authorList>
    </citation>
    <scope>IDENTIFICATION</scope>
</reference>
<reference evidence="2" key="1">
    <citation type="submission" date="2009-11" db="EMBL/GenBank/DDBJ databases">
        <authorList>
            <consortium name="Porcine genome sequencing project"/>
        </authorList>
    </citation>
    <scope>NUCLEOTIDE SEQUENCE [LARGE SCALE GENOMIC DNA]</scope>
    <source>
        <strain evidence="2">Duroc</strain>
    </source>
</reference>
<reference evidence="1" key="4">
    <citation type="submission" date="2025-09" db="UniProtKB">
        <authorList>
            <consortium name="Ensembl"/>
        </authorList>
    </citation>
    <scope>IDENTIFICATION</scope>
</reference>
<name>A0A5G2R4U8_PIG</name>
<protein>
    <submittedName>
        <fullName evidence="1">Uncharacterized protein</fullName>
    </submittedName>
</protein>
<dbReference type="Bgee" id="ENSSSCG00000045446">
    <property type="expression patterns" value="Expressed in duodenum and 5 other cell types or tissues"/>
</dbReference>
<dbReference type="GeneTree" id="ENSGT00910000146970"/>
<proteinExistence type="predicted"/>
<keyword evidence="2" id="KW-1185">Reference proteome</keyword>